<evidence type="ECO:0000256" key="1">
    <source>
        <dbReference type="SAM" id="SignalP"/>
    </source>
</evidence>
<evidence type="ECO:0008006" key="4">
    <source>
        <dbReference type="Google" id="ProtNLM"/>
    </source>
</evidence>
<evidence type="ECO:0000313" key="3">
    <source>
        <dbReference type="Proteomes" id="UP000187209"/>
    </source>
</evidence>
<organism evidence="2 3">
    <name type="scientific">Stentor coeruleus</name>
    <dbReference type="NCBI Taxonomy" id="5963"/>
    <lineage>
        <taxon>Eukaryota</taxon>
        <taxon>Sar</taxon>
        <taxon>Alveolata</taxon>
        <taxon>Ciliophora</taxon>
        <taxon>Postciliodesmatophora</taxon>
        <taxon>Heterotrichea</taxon>
        <taxon>Heterotrichida</taxon>
        <taxon>Stentoridae</taxon>
        <taxon>Stentor</taxon>
    </lineage>
</organism>
<protein>
    <recommendedName>
        <fullName evidence="4">Dickkopf N-terminal cysteine-rich domain-containing protein</fullName>
    </recommendedName>
</protein>
<keyword evidence="1" id="KW-0732">Signal</keyword>
<dbReference type="Proteomes" id="UP000187209">
    <property type="component" value="Unassembled WGS sequence"/>
</dbReference>
<reference evidence="2 3" key="1">
    <citation type="submission" date="2016-11" db="EMBL/GenBank/DDBJ databases">
        <title>The macronuclear genome of Stentor coeruleus: a giant cell with tiny introns.</title>
        <authorList>
            <person name="Slabodnick M."/>
            <person name="Ruby J.G."/>
            <person name="Reiff S.B."/>
            <person name="Swart E.C."/>
            <person name="Gosai S."/>
            <person name="Prabakaran S."/>
            <person name="Witkowska E."/>
            <person name="Larue G.E."/>
            <person name="Fisher S."/>
            <person name="Freeman R.M."/>
            <person name="Gunawardena J."/>
            <person name="Chu W."/>
            <person name="Stover N.A."/>
            <person name="Gregory B.D."/>
            <person name="Nowacki M."/>
            <person name="Derisi J."/>
            <person name="Roy S.W."/>
            <person name="Marshall W.F."/>
            <person name="Sood P."/>
        </authorList>
    </citation>
    <scope>NUCLEOTIDE SEQUENCE [LARGE SCALE GENOMIC DNA]</scope>
    <source>
        <strain evidence="2">WM001</strain>
    </source>
</reference>
<accession>A0A1R2CWV8</accession>
<evidence type="ECO:0000313" key="2">
    <source>
        <dbReference type="EMBL" id="OMJ93451.1"/>
    </source>
</evidence>
<sequence length="353" mass="38894">MLGVKILFIALASRTVFATCPSYQCEIKGFPNQSTCLYLDNSTNINYVRPCKDNYACVSISSTFSECQYQSPYTPNTQVAGASCSYDQDCVSTNTCVNKICKGKPIYSNCLSHLDCDVGLYCYPGNMTCVNQLKKGYIGCMEDAHCVNDAGCQVFSSSNPQNNVCTEYFSLADYEVMIGCSQSGDINYLCKSGFCANVGTSVCHPAPESAKTTPVICLKDSYCLSKPIGASGMIFNTTCNCGFNDRSEMFCSLFPGDSVYNEYDSMVRDWIESDDILKCNTYGRFGAGCMKTHWSSSKYKEFTRKMYKAYNYAQIITTDDCMIEISFPEYFKALDTSSGAGFIFAALLGLSLV</sequence>
<dbReference type="OrthoDB" id="319786at2759"/>
<name>A0A1R2CWV8_9CILI</name>
<comment type="caution">
    <text evidence="2">The sequence shown here is derived from an EMBL/GenBank/DDBJ whole genome shotgun (WGS) entry which is preliminary data.</text>
</comment>
<gene>
    <name evidence="2" type="ORF">SteCoe_3568</name>
</gene>
<keyword evidence="3" id="KW-1185">Reference proteome</keyword>
<feature type="signal peptide" evidence="1">
    <location>
        <begin position="1"/>
        <end position="18"/>
    </location>
</feature>
<feature type="chain" id="PRO_5012481126" description="Dickkopf N-terminal cysteine-rich domain-containing protein" evidence="1">
    <location>
        <begin position="19"/>
        <end position="353"/>
    </location>
</feature>
<proteinExistence type="predicted"/>
<dbReference type="AlphaFoldDB" id="A0A1R2CWV8"/>
<dbReference type="EMBL" id="MPUH01000042">
    <property type="protein sequence ID" value="OMJ93451.1"/>
    <property type="molecule type" value="Genomic_DNA"/>
</dbReference>